<feature type="region of interest" description="Disordered" evidence="1">
    <location>
        <begin position="1"/>
        <end position="74"/>
    </location>
</feature>
<feature type="transmembrane region" description="Helical" evidence="2">
    <location>
        <begin position="272"/>
        <end position="294"/>
    </location>
</feature>
<gene>
    <name evidence="3" type="ORF">BSCA_2184</name>
</gene>
<dbReference type="Proteomes" id="UP000029033">
    <property type="component" value="Unassembled WGS sequence"/>
</dbReference>
<evidence type="ECO:0000313" key="4">
    <source>
        <dbReference type="Proteomes" id="UP000029033"/>
    </source>
</evidence>
<feature type="transmembrane region" description="Helical" evidence="2">
    <location>
        <begin position="132"/>
        <end position="151"/>
    </location>
</feature>
<dbReference type="AlphaFoldDB" id="A0A087D7I7"/>
<evidence type="ECO:0000256" key="1">
    <source>
        <dbReference type="SAM" id="MobiDB-lite"/>
    </source>
</evidence>
<organism evidence="3 4">
    <name type="scientific">Bifidobacterium scardovii</name>
    <dbReference type="NCBI Taxonomy" id="158787"/>
    <lineage>
        <taxon>Bacteria</taxon>
        <taxon>Bacillati</taxon>
        <taxon>Actinomycetota</taxon>
        <taxon>Actinomycetes</taxon>
        <taxon>Bifidobacteriales</taxon>
        <taxon>Bifidobacteriaceae</taxon>
        <taxon>Bifidobacterium</taxon>
    </lineage>
</organism>
<dbReference type="InterPro" id="IPR052712">
    <property type="entry name" value="Acid_resist_chaperone_HdeD"/>
</dbReference>
<feature type="transmembrane region" description="Helical" evidence="2">
    <location>
        <begin position="157"/>
        <end position="176"/>
    </location>
</feature>
<feature type="transmembrane region" description="Helical" evidence="2">
    <location>
        <begin position="217"/>
        <end position="237"/>
    </location>
</feature>
<feature type="transmembrane region" description="Helical" evidence="2">
    <location>
        <begin position="188"/>
        <end position="211"/>
    </location>
</feature>
<sequence length="302" mass="31865">MSDPNANGQNQSGQQGQPEYGAYAPNQSGAQGNAGQQYGQNGQPGYGPYAANPNGNPNGQYGQQGQYSNPNGGQYYGQNPYGQVPYGQPYAYTDPNAQGQQGGQWPNMGRQFNPFKLIEEMLPQKAKSAIRAIYGVIGVAAIVLGAALLFWPGKTLMVFAVALGIYFVVSGVIRMVSAIVELGLPAGWRILDIFIGFLLTIGGVSVLKNIALSGTTLAMLVTLTVGIGWILEGVMALAESWRMPSSGWAVLYAIVSIIAGAVILFSPVNSTVWLVVFAGCALIVMGISSVVRAFTFGKPSKK</sequence>
<dbReference type="RefSeq" id="WP_046726070.1">
    <property type="nucleotide sequence ID" value="NZ_CAUPKV010000014.1"/>
</dbReference>
<dbReference type="PANTHER" id="PTHR34989">
    <property type="entry name" value="PROTEIN HDED"/>
    <property type="match status" value="1"/>
</dbReference>
<protein>
    <submittedName>
        <fullName evidence="3">Membrane protein</fullName>
    </submittedName>
</protein>
<keyword evidence="2" id="KW-0812">Transmembrane</keyword>
<keyword evidence="2" id="KW-1133">Transmembrane helix</keyword>
<feature type="compositionally biased region" description="Low complexity" evidence="1">
    <location>
        <begin position="24"/>
        <end position="74"/>
    </location>
</feature>
<keyword evidence="2" id="KW-0472">Membrane</keyword>
<feature type="compositionally biased region" description="Low complexity" evidence="1">
    <location>
        <begin position="1"/>
        <end position="17"/>
    </location>
</feature>
<dbReference type="EMBL" id="JGZO01000023">
    <property type="protein sequence ID" value="KFI91487.1"/>
    <property type="molecule type" value="Genomic_DNA"/>
</dbReference>
<comment type="caution">
    <text evidence="3">The sequence shown here is derived from an EMBL/GenBank/DDBJ whole genome shotgun (WGS) entry which is preliminary data.</text>
</comment>
<dbReference type="STRING" id="158787.BSCA_2184"/>
<accession>A0A087D7I7</accession>
<dbReference type="GeneID" id="85165213"/>
<dbReference type="Pfam" id="PF03729">
    <property type="entry name" value="DUF308"/>
    <property type="match status" value="2"/>
</dbReference>
<dbReference type="GO" id="GO:0005886">
    <property type="term" value="C:plasma membrane"/>
    <property type="evidence" value="ECO:0007669"/>
    <property type="project" value="TreeGrafter"/>
</dbReference>
<keyword evidence="4" id="KW-1185">Reference proteome</keyword>
<evidence type="ECO:0000256" key="2">
    <source>
        <dbReference type="SAM" id="Phobius"/>
    </source>
</evidence>
<name>A0A087D7I7_9BIFI</name>
<feature type="transmembrane region" description="Helical" evidence="2">
    <location>
        <begin position="249"/>
        <end position="266"/>
    </location>
</feature>
<dbReference type="InterPro" id="IPR005325">
    <property type="entry name" value="DUF308_memb"/>
</dbReference>
<proteinExistence type="predicted"/>
<evidence type="ECO:0000313" key="3">
    <source>
        <dbReference type="EMBL" id="KFI91487.1"/>
    </source>
</evidence>
<reference evidence="3 4" key="1">
    <citation type="submission" date="2014-03" db="EMBL/GenBank/DDBJ databases">
        <title>Genomics of Bifidobacteria.</title>
        <authorList>
            <person name="Ventura M."/>
            <person name="Milani C."/>
            <person name="Lugli G.A."/>
        </authorList>
    </citation>
    <scope>NUCLEOTIDE SEQUENCE [LARGE SCALE GENOMIC DNA]</scope>
    <source>
        <strain evidence="3 4">LMG 21589</strain>
    </source>
</reference>
<dbReference type="eggNOG" id="COG3247">
    <property type="taxonomic scope" value="Bacteria"/>
</dbReference>
<dbReference type="PANTHER" id="PTHR34989:SF1">
    <property type="entry name" value="PROTEIN HDED"/>
    <property type="match status" value="1"/>
</dbReference>